<dbReference type="EMBL" id="LFIV01000186">
    <property type="protein sequence ID" value="KZL66225.1"/>
    <property type="molecule type" value="Genomic_DNA"/>
</dbReference>
<dbReference type="PROSITE" id="PS51819">
    <property type="entry name" value="VOC"/>
    <property type="match status" value="1"/>
</dbReference>
<feature type="region of interest" description="Disordered" evidence="1">
    <location>
        <begin position="188"/>
        <end position="210"/>
    </location>
</feature>
<evidence type="ECO:0000256" key="1">
    <source>
        <dbReference type="SAM" id="MobiDB-lite"/>
    </source>
</evidence>
<dbReference type="AlphaFoldDB" id="A0A166NZC5"/>
<accession>A0A166NZC5</accession>
<reference evidence="3 4" key="1">
    <citation type="submission" date="2015-06" db="EMBL/GenBank/DDBJ databases">
        <title>Survival trade-offs in plant roots during colonization by closely related pathogenic and mutualistic fungi.</title>
        <authorList>
            <person name="Hacquard S."/>
            <person name="Kracher B."/>
            <person name="Hiruma K."/>
            <person name="Weinman A."/>
            <person name="Muench P."/>
            <person name="Garrido Oter R."/>
            <person name="Ver Loren van Themaat E."/>
            <person name="Dallerey J.-F."/>
            <person name="Damm U."/>
            <person name="Henrissat B."/>
            <person name="Lespinet O."/>
            <person name="Thon M."/>
            <person name="Kemen E."/>
            <person name="McHardy A.C."/>
            <person name="Schulze-Lefert P."/>
            <person name="O'Connell R.J."/>
        </authorList>
    </citation>
    <scope>NUCLEOTIDE SEQUENCE [LARGE SCALE GENOMIC DNA]</scope>
    <source>
        <strain evidence="3 4">0861</strain>
    </source>
</reference>
<feature type="compositionally biased region" description="Basic and acidic residues" evidence="1">
    <location>
        <begin position="188"/>
        <end position="197"/>
    </location>
</feature>
<keyword evidence="3" id="KW-0560">Oxidoreductase</keyword>
<dbReference type="Proteomes" id="UP000076552">
    <property type="component" value="Unassembled WGS sequence"/>
</dbReference>
<dbReference type="Gene3D" id="3.10.180.10">
    <property type="entry name" value="2,3-Dihydroxybiphenyl 1,2-Dioxygenase, domain 1"/>
    <property type="match status" value="1"/>
</dbReference>
<proteinExistence type="predicted"/>
<gene>
    <name evidence="3" type="ORF">CT0861_08267</name>
</gene>
<keyword evidence="3" id="KW-0223">Dioxygenase</keyword>
<organism evidence="3 4">
    <name type="scientific">Colletotrichum tofieldiae</name>
    <dbReference type="NCBI Taxonomy" id="708197"/>
    <lineage>
        <taxon>Eukaryota</taxon>
        <taxon>Fungi</taxon>
        <taxon>Dikarya</taxon>
        <taxon>Ascomycota</taxon>
        <taxon>Pezizomycotina</taxon>
        <taxon>Sordariomycetes</taxon>
        <taxon>Hypocreomycetidae</taxon>
        <taxon>Glomerellales</taxon>
        <taxon>Glomerellaceae</taxon>
        <taxon>Colletotrichum</taxon>
        <taxon>Colletotrichum spaethianum species complex</taxon>
    </lineage>
</organism>
<dbReference type="InterPro" id="IPR029068">
    <property type="entry name" value="Glyas_Bleomycin-R_OHBP_Dase"/>
</dbReference>
<evidence type="ECO:0000313" key="4">
    <source>
        <dbReference type="Proteomes" id="UP000076552"/>
    </source>
</evidence>
<dbReference type="InterPro" id="IPR037523">
    <property type="entry name" value="VOC_core"/>
</dbReference>
<comment type="caution">
    <text evidence="3">The sequence shown here is derived from an EMBL/GenBank/DDBJ whole genome shotgun (WGS) entry which is preliminary data.</text>
</comment>
<dbReference type="Pfam" id="PF00903">
    <property type="entry name" value="Glyoxalase"/>
    <property type="match status" value="1"/>
</dbReference>
<sequence length="210" mass="23509">MAVSTKTNTIVPSNPASGHAFVPSFGIIKPKALCHIVLRTKPENYERMVKWYVDFVGGWTTHAAKTITFIGYDEEHHRIGIVPRADAVSRPTDNCPIVGLGHVAFGYNNLAELATCYEQKKEAGIRPVWTVNHGPTTSLYYKDPDGNEVETQVDNFDTVEETIAFMEGPEFDENPMGVDFDPDEFVRRVHSGEDERSIKKRPNIGARSTR</sequence>
<dbReference type="GO" id="GO:0051213">
    <property type="term" value="F:dioxygenase activity"/>
    <property type="evidence" value="ECO:0007669"/>
    <property type="project" value="UniProtKB-KW"/>
</dbReference>
<keyword evidence="4" id="KW-1185">Reference proteome</keyword>
<dbReference type="SUPFAM" id="SSF54593">
    <property type="entry name" value="Glyoxalase/Bleomycin resistance protein/Dihydroxybiphenyl dioxygenase"/>
    <property type="match status" value="1"/>
</dbReference>
<name>A0A166NZC5_9PEZI</name>
<evidence type="ECO:0000313" key="3">
    <source>
        <dbReference type="EMBL" id="KZL66225.1"/>
    </source>
</evidence>
<evidence type="ECO:0000259" key="2">
    <source>
        <dbReference type="PROSITE" id="PS51819"/>
    </source>
</evidence>
<protein>
    <submittedName>
        <fullName evidence="3">Glyoxalase/bleomycin resistance protein/dioxygenase</fullName>
    </submittedName>
</protein>
<feature type="domain" description="VOC" evidence="2">
    <location>
        <begin position="32"/>
        <end position="154"/>
    </location>
</feature>
<dbReference type="InterPro" id="IPR004360">
    <property type="entry name" value="Glyas_Fos-R_dOase_dom"/>
</dbReference>